<evidence type="ECO:0000313" key="3">
    <source>
        <dbReference type="EMBL" id="KAG5169928.1"/>
    </source>
</evidence>
<feature type="region of interest" description="Disordered" evidence="2">
    <location>
        <begin position="119"/>
        <end position="139"/>
    </location>
</feature>
<reference evidence="3" key="1">
    <citation type="submission" date="2021-02" db="EMBL/GenBank/DDBJ databases">
        <title>Psilocybe cubensis genome.</title>
        <authorList>
            <person name="Mckernan K.J."/>
            <person name="Crawford S."/>
            <person name="Trippe A."/>
            <person name="Kane L.T."/>
            <person name="Mclaughlin S."/>
        </authorList>
    </citation>
    <scope>NUCLEOTIDE SEQUENCE [LARGE SCALE GENOMIC DNA]</scope>
    <source>
        <strain evidence="3">MGC-MH-2018</strain>
    </source>
</reference>
<feature type="region of interest" description="Disordered" evidence="2">
    <location>
        <begin position="1"/>
        <end position="77"/>
    </location>
</feature>
<organism evidence="3">
    <name type="scientific">Psilocybe cubensis</name>
    <name type="common">Psychedelic mushroom</name>
    <name type="synonym">Stropharia cubensis</name>
    <dbReference type="NCBI Taxonomy" id="181762"/>
    <lineage>
        <taxon>Eukaryota</taxon>
        <taxon>Fungi</taxon>
        <taxon>Dikarya</taxon>
        <taxon>Basidiomycota</taxon>
        <taxon>Agaricomycotina</taxon>
        <taxon>Agaricomycetes</taxon>
        <taxon>Agaricomycetidae</taxon>
        <taxon>Agaricales</taxon>
        <taxon>Agaricineae</taxon>
        <taxon>Strophariaceae</taxon>
        <taxon>Psilocybe</taxon>
    </lineage>
</organism>
<keyword evidence="1" id="KW-0175">Coiled coil</keyword>
<feature type="coiled-coil region" evidence="1">
    <location>
        <begin position="165"/>
        <end position="192"/>
    </location>
</feature>
<gene>
    <name evidence="3" type="ORF">JR316_004310</name>
</gene>
<protein>
    <submittedName>
        <fullName evidence="3">Uncharacterized protein</fullName>
    </submittedName>
</protein>
<name>A0A8H7XZQ7_PSICU</name>
<dbReference type="AlphaFoldDB" id="A0A8H7XZQ7"/>
<dbReference type="EMBL" id="JAFIQS010000004">
    <property type="protein sequence ID" value="KAG5169928.1"/>
    <property type="molecule type" value="Genomic_DNA"/>
</dbReference>
<evidence type="ECO:0000256" key="2">
    <source>
        <dbReference type="SAM" id="MobiDB-lite"/>
    </source>
</evidence>
<proteinExistence type="predicted"/>
<sequence>MARTNKASHTSSPRVSISDATSSPSPGGRARRKPKSPTKDKRVSFQRHATPQTPIPRVFISRASTSPHPASPAGMFEATETQLADDECSQYVSVHYEESQVVEDHNDAHNAAQVVEEGGSVTEDSMDNHSDKPARGGGPVTAEALALHEEILWRIPAGRFVMDREDQLERRIQSVQNSVKEMEASVSALERMVSATKSSINDVFSRWQDEKMDWGRVRERLAKSVDQKDSLEKTLAAVCQERDTLQAERLEWTRQRDEFIKVVDAIKQSVSQ</sequence>
<evidence type="ECO:0000256" key="1">
    <source>
        <dbReference type="SAM" id="Coils"/>
    </source>
</evidence>
<feature type="compositionally biased region" description="Polar residues" evidence="2">
    <location>
        <begin position="1"/>
        <end position="25"/>
    </location>
</feature>
<comment type="caution">
    <text evidence="3">The sequence shown here is derived from an EMBL/GenBank/DDBJ whole genome shotgun (WGS) entry which is preliminary data.</text>
</comment>
<accession>A0A8H7XZQ7</accession>